<keyword evidence="3" id="KW-1185">Reference proteome</keyword>
<organism evidence="2 3">
    <name type="scientific">Demequina zhanjiangensis</name>
    <dbReference type="NCBI Taxonomy" id="3051659"/>
    <lineage>
        <taxon>Bacteria</taxon>
        <taxon>Bacillati</taxon>
        <taxon>Actinomycetota</taxon>
        <taxon>Actinomycetes</taxon>
        <taxon>Micrococcales</taxon>
        <taxon>Demequinaceae</taxon>
        <taxon>Demequina</taxon>
    </lineage>
</organism>
<dbReference type="InterPro" id="IPR017927">
    <property type="entry name" value="FAD-bd_FR_type"/>
</dbReference>
<proteinExistence type="predicted"/>
<dbReference type="PROSITE" id="PS51384">
    <property type="entry name" value="FAD_FR"/>
    <property type="match status" value="1"/>
</dbReference>
<gene>
    <name evidence="2" type="ORF">QQX04_04790</name>
</gene>
<sequence length="277" mass="30698">METTITTVVTGVEPVTPGFVRVRVTTPGDAWQTTGSGDEFIHVEVGADDVDASDGHASRHYTVSKVLSDGFEMEIALHGDGPGAAWGERVKPGDAVAVSEPKAYYRPPSAVHRRVLLGDGTALPAIARILAEAGADERFSVVIELPTLADARDLPSAAQVDVQWRLGGNGVAPSILEHELRTMLPELRAETEDPYIWVACEAAESRRMRQYLRHDAGFPVKLIRIVGYWHGDKDRIMTVWENLTEEQRETAAQIWREDRTDEENWVEYEPFLRSLGV</sequence>
<protein>
    <submittedName>
        <fullName evidence="2">Siderophore-interacting protein</fullName>
    </submittedName>
</protein>
<dbReference type="InterPro" id="IPR007037">
    <property type="entry name" value="SIP_rossman_dom"/>
</dbReference>
<dbReference type="Pfam" id="PF04954">
    <property type="entry name" value="SIP"/>
    <property type="match status" value="1"/>
</dbReference>
<dbReference type="InterPro" id="IPR017938">
    <property type="entry name" value="Riboflavin_synthase-like_b-brl"/>
</dbReference>
<feature type="domain" description="FAD-binding FR-type" evidence="1">
    <location>
        <begin position="2"/>
        <end position="108"/>
    </location>
</feature>
<dbReference type="Proteomes" id="UP001172738">
    <property type="component" value="Unassembled WGS sequence"/>
</dbReference>
<dbReference type="InterPro" id="IPR039374">
    <property type="entry name" value="SIP_fam"/>
</dbReference>
<dbReference type="RefSeq" id="WP_301126750.1">
    <property type="nucleotide sequence ID" value="NZ_JAUHPV010000002.1"/>
</dbReference>
<dbReference type="PANTHER" id="PTHR30157:SF0">
    <property type="entry name" value="NADPH-DEPENDENT FERRIC-CHELATE REDUCTASE"/>
    <property type="match status" value="1"/>
</dbReference>
<accession>A0ABT8FZI8</accession>
<name>A0ABT8FZI8_9MICO</name>
<dbReference type="EMBL" id="JAUHPV010000002">
    <property type="protein sequence ID" value="MDN4472305.1"/>
    <property type="molecule type" value="Genomic_DNA"/>
</dbReference>
<comment type="caution">
    <text evidence="2">The sequence shown here is derived from an EMBL/GenBank/DDBJ whole genome shotgun (WGS) entry which is preliminary data.</text>
</comment>
<evidence type="ECO:0000259" key="1">
    <source>
        <dbReference type="PROSITE" id="PS51384"/>
    </source>
</evidence>
<dbReference type="Pfam" id="PF08021">
    <property type="entry name" value="FAD_binding_9"/>
    <property type="match status" value="1"/>
</dbReference>
<dbReference type="InterPro" id="IPR013113">
    <property type="entry name" value="SIP_FAD-bd"/>
</dbReference>
<dbReference type="CDD" id="cd06193">
    <property type="entry name" value="siderophore_interacting"/>
    <property type="match status" value="1"/>
</dbReference>
<dbReference type="PANTHER" id="PTHR30157">
    <property type="entry name" value="FERRIC REDUCTASE, NADPH-DEPENDENT"/>
    <property type="match status" value="1"/>
</dbReference>
<dbReference type="SUPFAM" id="SSF63380">
    <property type="entry name" value="Riboflavin synthase domain-like"/>
    <property type="match status" value="1"/>
</dbReference>
<dbReference type="InterPro" id="IPR039261">
    <property type="entry name" value="FNR_nucleotide-bd"/>
</dbReference>
<dbReference type="Gene3D" id="2.40.30.10">
    <property type="entry name" value="Translation factors"/>
    <property type="match status" value="1"/>
</dbReference>
<dbReference type="Gene3D" id="3.40.50.80">
    <property type="entry name" value="Nucleotide-binding domain of ferredoxin-NADP reductase (FNR) module"/>
    <property type="match status" value="1"/>
</dbReference>
<reference evidence="2" key="1">
    <citation type="submission" date="2023-06" db="EMBL/GenBank/DDBJ databases">
        <title>SYSU T00b26.</title>
        <authorList>
            <person name="Gao L."/>
            <person name="Fang B.-Z."/>
            <person name="Li W.-J."/>
        </authorList>
    </citation>
    <scope>NUCLEOTIDE SEQUENCE</scope>
    <source>
        <strain evidence="2">SYSU T00b26</strain>
    </source>
</reference>
<evidence type="ECO:0000313" key="3">
    <source>
        <dbReference type="Proteomes" id="UP001172738"/>
    </source>
</evidence>
<evidence type="ECO:0000313" key="2">
    <source>
        <dbReference type="EMBL" id="MDN4472305.1"/>
    </source>
</evidence>